<evidence type="ECO:0000256" key="1">
    <source>
        <dbReference type="SAM" id="MobiDB-lite"/>
    </source>
</evidence>
<keyword evidence="2" id="KW-0812">Transmembrane</keyword>
<evidence type="ECO:0000313" key="3">
    <source>
        <dbReference type="EMBL" id="SUZ77648.1"/>
    </source>
</evidence>
<keyword evidence="2" id="KW-0472">Membrane</keyword>
<keyword evidence="2" id="KW-1133">Transmembrane helix</keyword>
<dbReference type="EMBL" id="UINC01001325">
    <property type="protein sequence ID" value="SUZ77648.1"/>
    <property type="molecule type" value="Genomic_DNA"/>
</dbReference>
<protein>
    <submittedName>
        <fullName evidence="3">Uncharacterized protein</fullName>
    </submittedName>
</protein>
<sequence length="77" mass="8477">MTAFMEPAANLLLIGTAGGLIWLLLRLRQRRRASERGIDGHYSGAAKDPGSLMEPDDEALEEMEDLLQQARNGHDGE</sequence>
<feature type="transmembrane region" description="Helical" evidence="2">
    <location>
        <begin position="6"/>
        <end position="25"/>
    </location>
</feature>
<name>A0A381QF86_9ZZZZ</name>
<organism evidence="3">
    <name type="scientific">marine metagenome</name>
    <dbReference type="NCBI Taxonomy" id="408172"/>
    <lineage>
        <taxon>unclassified sequences</taxon>
        <taxon>metagenomes</taxon>
        <taxon>ecological metagenomes</taxon>
    </lineage>
</organism>
<feature type="region of interest" description="Disordered" evidence="1">
    <location>
        <begin position="36"/>
        <end position="57"/>
    </location>
</feature>
<gene>
    <name evidence="3" type="ORF">METZ01_LOCUS30502</name>
</gene>
<accession>A0A381QF86</accession>
<reference evidence="3" key="1">
    <citation type="submission" date="2018-05" db="EMBL/GenBank/DDBJ databases">
        <authorList>
            <person name="Lanie J.A."/>
            <person name="Ng W.-L."/>
            <person name="Kazmierczak K.M."/>
            <person name="Andrzejewski T.M."/>
            <person name="Davidsen T.M."/>
            <person name="Wayne K.J."/>
            <person name="Tettelin H."/>
            <person name="Glass J.I."/>
            <person name="Rusch D."/>
            <person name="Podicherti R."/>
            <person name="Tsui H.-C.T."/>
            <person name="Winkler M.E."/>
        </authorList>
    </citation>
    <scope>NUCLEOTIDE SEQUENCE</scope>
</reference>
<dbReference type="AlphaFoldDB" id="A0A381QF86"/>
<evidence type="ECO:0000256" key="2">
    <source>
        <dbReference type="SAM" id="Phobius"/>
    </source>
</evidence>
<proteinExistence type="predicted"/>